<name>A0A1W2TMD7_ROSNE</name>
<sequence>MAVFPQTKDLHARVADLLAIPSILSYSRVLSMVEELASSPPVHLDDDAAVALLHQCDIYATLCHKAIRRLRAQDAVREREAYRAASQGGGVGVGVGVGVGGHGRTRSRRTRDRRRGVVFGVDKGEHVASALEALRLEQFLEERESLGPRRKKVRFVDVV</sequence>
<dbReference type="OrthoDB" id="4776732at2759"/>
<protein>
    <submittedName>
        <fullName evidence="1">Uncharacterized protein</fullName>
    </submittedName>
</protein>
<reference evidence="1" key="1">
    <citation type="submission" date="2016-03" db="EMBL/GenBank/DDBJ databases">
        <title>Draft genome sequence of Rosellinia necatrix.</title>
        <authorList>
            <person name="Kanematsu S."/>
        </authorList>
    </citation>
    <scope>NUCLEOTIDE SEQUENCE [LARGE SCALE GENOMIC DNA]</scope>
    <source>
        <strain evidence="1">W97</strain>
    </source>
</reference>
<dbReference type="Proteomes" id="UP000054516">
    <property type="component" value="Unassembled WGS sequence"/>
</dbReference>
<evidence type="ECO:0000313" key="1">
    <source>
        <dbReference type="EMBL" id="GAP89497.1"/>
    </source>
</evidence>
<gene>
    <name evidence="1" type="ORF">SAMD00023353_3800120</name>
</gene>
<proteinExistence type="predicted"/>
<keyword evidence="2" id="KW-1185">Reference proteome</keyword>
<organism evidence="1">
    <name type="scientific">Rosellinia necatrix</name>
    <name type="common">White root-rot fungus</name>
    <dbReference type="NCBI Taxonomy" id="77044"/>
    <lineage>
        <taxon>Eukaryota</taxon>
        <taxon>Fungi</taxon>
        <taxon>Dikarya</taxon>
        <taxon>Ascomycota</taxon>
        <taxon>Pezizomycotina</taxon>
        <taxon>Sordariomycetes</taxon>
        <taxon>Xylariomycetidae</taxon>
        <taxon>Xylariales</taxon>
        <taxon>Xylariaceae</taxon>
        <taxon>Rosellinia</taxon>
    </lineage>
</organism>
<evidence type="ECO:0000313" key="2">
    <source>
        <dbReference type="Proteomes" id="UP000054516"/>
    </source>
</evidence>
<accession>A0A1W2TMD7</accession>
<dbReference type="AlphaFoldDB" id="A0A1W2TMD7"/>
<dbReference type="EMBL" id="DF977483">
    <property type="protein sequence ID" value="GAP89497.1"/>
    <property type="molecule type" value="Genomic_DNA"/>
</dbReference>